<evidence type="ECO:0000259" key="1">
    <source>
        <dbReference type="Pfam" id="PF13966"/>
    </source>
</evidence>
<dbReference type="Pfam" id="PF13966">
    <property type="entry name" value="zf-RVT"/>
    <property type="match status" value="1"/>
</dbReference>
<dbReference type="PANTHER" id="PTHR47723">
    <property type="entry name" value="OS05G0353850 PROTEIN"/>
    <property type="match status" value="1"/>
</dbReference>
<gene>
    <name evidence="2" type="ORF">V6N12_014293</name>
</gene>
<proteinExistence type="predicted"/>
<dbReference type="InterPro" id="IPR026960">
    <property type="entry name" value="RVT-Znf"/>
</dbReference>
<organism evidence="2 3">
    <name type="scientific">Hibiscus sabdariffa</name>
    <name type="common">roselle</name>
    <dbReference type="NCBI Taxonomy" id="183260"/>
    <lineage>
        <taxon>Eukaryota</taxon>
        <taxon>Viridiplantae</taxon>
        <taxon>Streptophyta</taxon>
        <taxon>Embryophyta</taxon>
        <taxon>Tracheophyta</taxon>
        <taxon>Spermatophyta</taxon>
        <taxon>Magnoliopsida</taxon>
        <taxon>eudicotyledons</taxon>
        <taxon>Gunneridae</taxon>
        <taxon>Pentapetalae</taxon>
        <taxon>rosids</taxon>
        <taxon>malvids</taxon>
        <taxon>Malvales</taxon>
        <taxon>Malvaceae</taxon>
        <taxon>Malvoideae</taxon>
        <taxon>Hibiscus</taxon>
    </lineage>
</organism>
<sequence length="194" mass="22049">MLTGGFRFGWRMRILTNTERAHWHMTSNSSCPVCAFPVEDIHHVLRSCPVAYSIWRRCIHHDRLDEFMNLEIKDRIYTNLSNVGDLCLILPIEMCYLACIRLQQECLAGRLGDLRNNVDVRRAACSVIRWHRPLKGWCKLNNDGAVAVSSGDSVCSGVICNVGGDWLIGFNRRFGICSVLESELWGIYEGLMTA</sequence>
<protein>
    <recommendedName>
        <fullName evidence="1">Reverse transcriptase zinc-binding domain-containing protein</fullName>
    </recommendedName>
</protein>
<dbReference type="EMBL" id="JBBPBM010000024">
    <property type="protein sequence ID" value="KAK8541666.1"/>
    <property type="molecule type" value="Genomic_DNA"/>
</dbReference>
<dbReference type="InterPro" id="IPR053151">
    <property type="entry name" value="RNase_H-like"/>
</dbReference>
<keyword evidence="3" id="KW-1185">Reference proteome</keyword>
<reference evidence="2 3" key="1">
    <citation type="journal article" date="2024" name="G3 (Bethesda)">
        <title>Genome assembly of Hibiscus sabdariffa L. provides insights into metabolisms of medicinal natural products.</title>
        <authorList>
            <person name="Kim T."/>
        </authorList>
    </citation>
    <scope>NUCLEOTIDE SEQUENCE [LARGE SCALE GENOMIC DNA]</scope>
    <source>
        <strain evidence="2">TK-2024</strain>
        <tissue evidence="2">Old leaves</tissue>
    </source>
</reference>
<comment type="caution">
    <text evidence="2">The sequence shown here is derived from an EMBL/GenBank/DDBJ whole genome shotgun (WGS) entry which is preliminary data.</text>
</comment>
<dbReference type="Proteomes" id="UP001472677">
    <property type="component" value="Unassembled WGS sequence"/>
</dbReference>
<accession>A0ABR2DJR1</accession>
<feature type="domain" description="Reverse transcriptase zinc-binding" evidence="1">
    <location>
        <begin position="10"/>
        <end position="55"/>
    </location>
</feature>
<evidence type="ECO:0000313" key="3">
    <source>
        <dbReference type="Proteomes" id="UP001472677"/>
    </source>
</evidence>
<dbReference type="PANTHER" id="PTHR47723:SF13">
    <property type="entry name" value="PUTATIVE-RELATED"/>
    <property type="match status" value="1"/>
</dbReference>
<evidence type="ECO:0000313" key="2">
    <source>
        <dbReference type="EMBL" id="KAK8541666.1"/>
    </source>
</evidence>
<name>A0ABR2DJR1_9ROSI</name>